<evidence type="ECO:0000313" key="2">
    <source>
        <dbReference type="EMBL" id="WTS13657.1"/>
    </source>
</evidence>
<evidence type="ECO:0008006" key="3">
    <source>
        <dbReference type="Google" id="ProtNLM"/>
    </source>
</evidence>
<reference evidence="2" key="1">
    <citation type="submission" date="2022-10" db="EMBL/GenBank/DDBJ databases">
        <title>The complete genomes of actinobacterial strains from the NBC collection.</title>
        <authorList>
            <person name="Joergensen T.S."/>
            <person name="Alvarez Arevalo M."/>
            <person name="Sterndorff E.B."/>
            <person name="Faurdal D."/>
            <person name="Vuksanovic O."/>
            <person name="Mourched A.-S."/>
            <person name="Charusanti P."/>
            <person name="Shaw S."/>
            <person name="Blin K."/>
            <person name="Weber T."/>
        </authorList>
    </citation>
    <scope>NUCLEOTIDE SEQUENCE</scope>
    <source>
        <strain evidence="2">NBC_00119</strain>
    </source>
</reference>
<dbReference type="EMBL" id="CP108195">
    <property type="protein sequence ID" value="WTS13657.1"/>
    <property type="molecule type" value="Genomic_DNA"/>
</dbReference>
<sequence>MSSSDEPGAERPGWENFAERPVPEVHGATTAPEAELAGVLQRRHEELAAARGASASAATRVHATLFELAMLIGTLEQQVNRAGEPREAVDEELRHRELKNVKDRMLDVLRGAGVEVRDPKGLTADEVLDWADPVHWLQSPEFDAEVVAETNEYAVFHDGAVVRFAQVVMGAPAPAPTPAPKPEPEPEAPPEPDPQVKPDPDTEMPPPGQTPAPTDT</sequence>
<evidence type="ECO:0000256" key="1">
    <source>
        <dbReference type="SAM" id="MobiDB-lite"/>
    </source>
</evidence>
<proteinExistence type="predicted"/>
<dbReference type="AlphaFoldDB" id="A0AAU1UA54"/>
<name>A0AAU1UA54_9ACTN</name>
<feature type="compositionally biased region" description="Pro residues" evidence="1">
    <location>
        <begin position="173"/>
        <end position="184"/>
    </location>
</feature>
<gene>
    <name evidence="2" type="ORF">OHU69_22955</name>
</gene>
<feature type="region of interest" description="Disordered" evidence="1">
    <location>
        <begin position="1"/>
        <end position="32"/>
    </location>
</feature>
<feature type="compositionally biased region" description="Pro residues" evidence="1">
    <location>
        <begin position="201"/>
        <end position="210"/>
    </location>
</feature>
<organism evidence="2">
    <name type="scientific">Streptomyces sp. NBC_00119</name>
    <dbReference type="NCBI Taxonomy" id="2975659"/>
    <lineage>
        <taxon>Bacteria</taxon>
        <taxon>Bacillati</taxon>
        <taxon>Actinomycetota</taxon>
        <taxon>Actinomycetes</taxon>
        <taxon>Kitasatosporales</taxon>
        <taxon>Streptomycetaceae</taxon>
        <taxon>Streptomyces</taxon>
    </lineage>
</organism>
<feature type="compositionally biased region" description="Basic and acidic residues" evidence="1">
    <location>
        <begin position="8"/>
        <end position="23"/>
    </location>
</feature>
<protein>
    <recommendedName>
        <fullName evidence="3">Nucleotide exchange factor GrpE</fullName>
    </recommendedName>
</protein>
<feature type="region of interest" description="Disordered" evidence="1">
    <location>
        <begin position="171"/>
        <end position="216"/>
    </location>
</feature>
<accession>A0AAU1UA54</accession>